<accession>A0AAP5MAZ1</accession>
<name>A0AAP5MAZ1_9CYAN</name>
<dbReference type="PANTHER" id="PTHR34610:SF3">
    <property type="entry name" value="SSL7007 PROTEIN"/>
    <property type="match status" value="1"/>
</dbReference>
<organism evidence="2 3">
    <name type="scientific">Aetokthonos hydrillicola Thurmond2011</name>
    <dbReference type="NCBI Taxonomy" id="2712845"/>
    <lineage>
        <taxon>Bacteria</taxon>
        <taxon>Bacillati</taxon>
        <taxon>Cyanobacteriota</taxon>
        <taxon>Cyanophyceae</taxon>
        <taxon>Nostocales</taxon>
        <taxon>Hapalosiphonaceae</taxon>
        <taxon>Aetokthonos</taxon>
    </lineage>
</organism>
<dbReference type="AlphaFoldDB" id="A0AAP5MAZ1"/>
<sequence>MLRVVFDTNVLISRLLAPKESLPAQAVRLVMEGANADLFSEATFRELGDVLSRAKFDPYLSREKRLYFLSEIRALSEFVTIHRTLSVCRDPRDDKFLDLVVCGNADYLVTGDEDLLNLHPFEGVSILSPASFLARQ</sequence>
<evidence type="ECO:0000313" key="2">
    <source>
        <dbReference type="EMBL" id="MDR9898655.1"/>
    </source>
</evidence>
<dbReference type="PANTHER" id="PTHR34610">
    <property type="entry name" value="SSL7007 PROTEIN"/>
    <property type="match status" value="1"/>
</dbReference>
<evidence type="ECO:0000313" key="3">
    <source>
        <dbReference type="Proteomes" id="UP000667802"/>
    </source>
</evidence>
<dbReference type="Gene3D" id="3.40.50.1010">
    <property type="entry name" value="5'-nuclease"/>
    <property type="match status" value="1"/>
</dbReference>
<comment type="caution">
    <text evidence="2">The sequence shown here is derived from an EMBL/GenBank/DDBJ whole genome shotgun (WGS) entry which is preliminary data.</text>
</comment>
<dbReference type="InterPro" id="IPR002850">
    <property type="entry name" value="PIN_toxin-like"/>
</dbReference>
<proteinExistence type="predicted"/>
<reference evidence="3" key="1">
    <citation type="journal article" date="2021" name="Science">
        <title>Hunting the eagle killer: A cyanobacterial neurotoxin causes vacuolar myelinopathy.</title>
        <authorList>
            <person name="Breinlinger S."/>
            <person name="Phillips T.J."/>
            <person name="Haram B.N."/>
            <person name="Mares J."/>
            <person name="Martinez Yerena J.A."/>
            <person name="Hrouzek P."/>
            <person name="Sobotka R."/>
            <person name="Henderson W.M."/>
            <person name="Schmieder P."/>
            <person name="Williams S.M."/>
            <person name="Lauderdale J.D."/>
            <person name="Wilde H.D."/>
            <person name="Gerrin W."/>
            <person name="Kust A."/>
            <person name="Washington J.W."/>
            <person name="Wagner C."/>
            <person name="Geier B."/>
            <person name="Liebeke M."/>
            <person name="Enke H."/>
            <person name="Niedermeyer T.H.J."/>
            <person name="Wilde S.B."/>
        </authorList>
    </citation>
    <scope>NUCLEOTIDE SEQUENCE [LARGE SCALE GENOMIC DNA]</scope>
    <source>
        <strain evidence="3">Thurmond2011</strain>
    </source>
</reference>
<dbReference type="RefSeq" id="WP_208339399.1">
    <property type="nucleotide sequence ID" value="NZ_CAWQFN010000531.1"/>
</dbReference>
<gene>
    <name evidence="2" type="ORF">G7B40_029455</name>
</gene>
<dbReference type="SMART" id="SM00670">
    <property type="entry name" value="PINc"/>
    <property type="match status" value="1"/>
</dbReference>
<dbReference type="InterPro" id="IPR029060">
    <property type="entry name" value="PIN-like_dom_sf"/>
</dbReference>
<protein>
    <submittedName>
        <fullName evidence="2">Toxin-antitoxin system toxin component, PIN family</fullName>
    </submittedName>
</protein>
<feature type="domain" description="PIN" evidence="1">
    <location>
        <begin position="2"/>
        <end position="117"/>
    </location>
</feature>
<dbReference type="InterPro" id="IPR002716">
    <property type="entry name" value="PIN_dom"/>
</dbReference>
<dbReference type="Pfam" id="PF13470">
    <property type="entry name" value="PIN_3"/>
    <property type="match status" value="1"/>
</dbReference>
<evidence type="ECO:0000259" key="1">
    <source>
        <dbReference type="SMART" id="SM00670"/>
    </source>
</evidence>
<dbReference type="Proteomes" id="UP000667802">
    <property type="component" value="Unassembled WGS sequence"/>
</dbReference>
<dbReference type="SUPFAM" id="SSF88723">
    <property type="entry name" value="PIN domain-like"/>
    <property type="match status" value="1"/>
</dbReference>
<keyword evidence="3" id="KW-1185">Reference proteome</keyword>
<dbReference type="EMBL" id="JAALHA020000019">
    <property type="protein sequence ID" value="MDR9898655.1"/>
    <property type="molecule type" value="Genomic_DNA"/>
</dbReference>
<dbReference type="NCBIfam" id="TIGR00305">
    <property type="entry name" value="putative toxin-antitoxin system toxin component, PIN family"/>
    <property type="match status" value="1"/>
</dbReference>